<name>A0A2X3WNE0_STRTR</name>
<evidence type="ECO:0000313" key="2">
    <source>
        <dbReference type="EMBL" id="SQF25381.1"/>
    </source>
</evidence>
<gene>
    <name evidence="2" type="ORF">NCTC12958_01583</name>
</gene>
<sequence length="152" mass="17681">MWFKDHRKNAYWRVHGLLPLFVMTAILPFLRPNALIELLIIAFSVGVMMKTFTGSQIENHPFMIFMTSGNYRRMLTALYYVIQGSKDQKEYRCQAVNYSFVVGSFMLGAVVSALLMRFIYIKSIWLITLSLLTIMVYYSSEVKRLGLKKTNL</sequence>
<reference evidence="2 3" key="1">
    <citation type="submission" date="2018-06" db="EMBL/GenBank/DDBJ databases">
        <authorList>
            <consortium name="Pathogen Informatics"/>
            <person name="Doyle S."/>
        </authorList>
    </citation>
    <scope>NUCLEOTIDE SEQUENCE [LARGE SCALE GENOMIC DNA]</scope>
    <source>
        <strain evidence="2 3">NCTC12958</strain>
    </source>
</reference>
<keyword evidence="1" id="KW-0472">Membrane</keyword>
<feature type="transmembrane region" description="Helical" evidence="1">
    <location>
        <begin position="120"/>
        <end position="139"/>
    </location>
</feature>
<keyword evidence="1" id="KW-1133">Transmembrane helix</keyword>
<evidence type="ECO:0000313" key="3">
    <source>
        <dbReference type="Proteomes" id="UP000249634"/>
    </source>
</evidence>
<protein>
    <submittedName>
        <fullName evidence="2">Membrane protein</fullName>
    </submittedName>
</protein>
<dbReference type="EMBL" id="LS483339">
    <property type="protein sequence ID" value="SQF25381.1"/>
    <property type="molecule type" value="Genomic_DNA"/>
</dbReference>
<dbReference type="Proteomes" id="UP000249634">
    <property type="component" value="Chromosome 1"/>
</dbReference>
<dbReference type="InterPro" id="IPR010699">
    <property type="entry name" value="DUF1275"/>
</dbReference>
<dbReference type="Pfam" id="PF06912">
    <property type="entry name" value="DUF1275"/>
    <property type="match status" value="1"/>
</dbReference>
<feature type="transmembrane region" description="Helical" evidence="1">
    <location>
        <begin position="95"/>
        <end position="114"/>
    </location>
</feature>
<proteinExistence type="predicted"/>
<organism evidence="2 3">
    <name type="scientific">Streptococcus thermophilus</name>
    <dbReference type="NCBI Taxonomy" id="1308"/>
    <lineage>
        <taxon>Bacteria</taxon>
        <taxon>Bacillati</taxon>
        <taxon>Bacillota</taxon>
        <taxon>Bacilli</taxon>
        <taxon>Lactobacillales</taxon>
        <taxon>Streptococcaceae</taxon>
        <taxon>Streptococcus</taxon>
    </lineage>
</organism>
<accession>A0A2X3WNE0</accession>
<evidence type="ECO:0000256" key="1">
    <source>
        <dbReference type="SAM" id="Phobius"/>
    </source>
</evidence>
<keyword evidence="1" id="KW-0812">Transmembrane</keyword>
<dbReference type="AlphaFoldDB" id="A0A2X3WNE0"/>